<dbReference type="PANTHER" id="PTHR48090">
    <property type="entry name" value="UNDECAPRENYL-PHOSPHATE 4-DEOXY-4-FORMAMIDO-L-ARABINOSE TRANSFERASE-RELATED"/>
    <property type="match status" value="1"/>
</dbReference>
<evidence type="ECO:0000256" key="8">
    <source>
        <dbReference type="SAM" id="Phobius"/>
    </source>
</evidence>
<evidence type="ECO:0000256" key="4">
    <source>
        <dbReference type="ARBA" id="ARBA00022692"/>
    </source>
</evidence>
<evidence type="ECO:0000313" key="10">
    <source>
        <dbReference type="EMBL" id="QTA84486.1"/>
    </source>
</evidence>
<keyword evidence="7 8" id="KW-0472">Membrane</keyword>
<dbReference type="InterPro" id="IPR001173">
    <property type="entry name" value="Glyco_trans_2-like"/>
</dbReference>
<evidence type="ECO:0000256" key="2">
    <source>
        <dbReference type="ARBA" id="ARBA00022676"/>
    </source>
</evidence>
<dbReference type="PANTHER" id="PTHR48090:SF3">
    <property type="entry name" value="UNDECAPRENYL-PHOSPHATE 4-DEOXY-4-FORMAMIDO-L-ARABINOSE TRANSFERASE"/>
    <property type="match status" value="1"/>
</dbReference>
<sequence length="314" mass="35869">MKTENSIDLSIIIPVYNEEESIPALYNRLKEVMSETAYSFELIFVDDGSKDNSLQVLREIKETSAINIRIVQLNRNFGQHPALNAGFSVAEGKVLITIDADLQIDPRHISDMMDKMKQGYDFVSGIRRGKGDSFLLRRFPSLVLNSMIGSIIGKKLQDYGCPLNAMRSEIAETMREYGEMQRFFKPLAIKLADRIAETEVKYDRRLTGQSKYGFLNLVDLFFDFVTNFSKHLFQRVAMIGFGLSGISFLVEILYLVLRFPFGIIQNPLDRLQAIALIGFVFGVQLLILGILGDFVIKIYRKIDPKPLYIIKKIW</sequence>
<keyword evidence="1" id="KW-1003">Cell membrane</keyword>
<dbReference type="InterPro" id="IPR050256">
    <property type="entry name" value="Glycosyltransferase_2"/>
</dbReference>
<evidence type="ECO:0000256" key="3">
    <source>
        <dbReference type="ARBA" id="ARBA00022679"/>
    </source>
</evidence>
<dbReference type="Pfam" id="PF00535">
    <property type="entry name" value="Glycos_transf_2"/>
    <property type="match status" value="1"/>
</dbReference>
<keyword evidence="2" id="KW-0328">Glycosyltransferase</keyword>
<organism evidence="10 11">
    <name type="scientific">Desulfonema magnum</name>
    <dbReference type="NCBI Taxonomy" id="45655"/>
    <lineage>
        <taxon>Bacteria</taxon>
        <taxon>Pseudomonadati</taxon>
        <taxon>Thermodesulfobacteriota</taxon>
        <taxon>Desulfobacteria</taxon>
        <taxon>Desulfobacterales</taxon>
        <taxon>Desulfococcaceae</taxon>
        <taxon>Desulfonema</taxon>
    </lineage>
</organism>
<feature type="domain" description="Glycosyltransferase 2-like" evidence="9">
    <location>
        <begin position="10"/>
        <end position="167"/>
    </location>
</feature>
<dbReference type="SUPFAM" id="SSF53448">
    <property type="entry name" value="Nucleotide-diphospho-sugar transferases"/>
    <property type="match status" value="1"/>
</dbReference>
<dbReference type="Proteomes" id="UP000663722">
    <property type="component" value="Chromosome"/>
</dbReference>
<keyword evidence="6 8" id="KW-1133">Transmembrane helix</keyword>
<dbReference type="EMBL" id="CP061800">
    <property type="protein sequence ID" value="QTA84486.1"/>
    <property type="molecule type" value="Genomic_DNA"/>
</dbReference>
<evidence type="ECO:0000313" key="11">
    <source>
        <dbReference type="Proteomes" id="UP000663722"/>
    </source>
</evidence>
<keyword evidence="3 10" id="KW-0808">Transferase</keyword>
<evidence type="ECO:0000256" key="6">
    <source>
        <dbReference type="ARBA" id="ARBA00022989"/>
    </source>
</evidence>
<name>A0A975BFM8_9BACT</name>
<evidence type="ECO:0000256" key="5">
    <source>
        <dbReference type="ARBA" id="ARBA00022985"/>
    </source>
</evidence>
<protein>
    <submittedName>
        <fullName evidence="10">Glycosyl transferase, family II</fullName>
    </submittedName>
</protein>
<dbReference type="RefSeq" id="WP_207680954.1">
    <property type="nucleotide sequence ID" value="NZ_CP061800.1"/>
</dbReference>
<dbReference type="KEGG" id="dmm:dnm_004830"/>
<dbReference type="GO" id="GO:0009103">
    <property type="term" value="P:lipopolysaccharide biosynthetic process"/>
    <property type="evidence" value="ECO:0007669"/>
    <property type="project" value="UniProtKB-KW"/>
</dbReference>
<dbReference type="InterPro" id="IPR029044">
    <property type="entry name" value="Nucleotide-diphossugar_trans"/>
</dbReference>
<feature type="transmembrane region" description="Helical" evidence="8">
    <location>
        <begin position="236"/>
        <end position="261"/>
    </location>
</feature>
<dbReference type="GO" id="GO:0016757">
    <property type="term" value="F:glycosyltransferase activity"/>
    <property type="evidence" value="ECO:0007669"/>
    <property type="project" value="UniProtKB-KW"/>
</dbReference>
<evidence type="ECO:0000256" key="1">
    <source>
        <dbReference type="ARBA" id="ARBA00022475"/>
    </source>
</evidence>
<evidence type="ECO:0000259" key="9">
    <source>
        <dbReference type="Pfam" id="PF00535"/>
    </source>
</evidence>
<dbReference type="AlphaFoldDB" id="A0A975BFM8"/>
<dbReference type="CDD" id="cd04187">
    <property type="entry name" value="DPM1_like_bac"/>
    <property type="match status" value="1"/>
</dbReference>
<gene>
    <name evidence="10" type="ORF">dnm_004830</name>
</gene>
<dbReference type="GO" id="GO:0005886">
    <property type="term" value="C:plasma membrane"/>
    <property type="evidence" value="ECO:0007669"/>
    <property type="project" value="TreeGrafter"/>
</dbReference>
<accession>A0A975BFM8</accession>
<keyword evidence="5" id="KW-0448">Lipopolysaccharide biosynthesis</keyword>
<feature type="transmembrane region" description="Helical" evidence="8">
    <location>
        <begin position="273"/>
        <end position="296"/>
    </location>
</feature>
<evidence type="ECO:0000256" key="7">
    <source>
        <dbReference type="ARBA" id="ARBA00023136"/>
    </source>
</evidence>
<keyword evidence="11" id="KW-1185">Reference proteome</keyword>
<proteinExistence type="predicted"/>
<dbReference type="Gene3D" id="3.90.550.10">
    <property type="entry name" value="Spore Coat Polysaccharide Biosynthesis Protein SpsA, Chain A"/>
    <property type="match status" value="1"/>
</dbReference>
<reference evidence="10" key="1">
    <citation type="journal article" date="2021" name="Microb. Physiol.">
        <title>Proteogenomic Insights into the Physiology of Marine, Sulfate-Reducing, Filamentous Desulfonema limicola and Desulfonema magnum.</title>
        <authorList>
            <person name="Schnaars V."/>
            <person name="Wohlbrand L."/>
            <person name="Scheve S."/>
            <person name="Hinrichs C."/>
            <person name="Reinhardt R."/>
            <person name="Rabus R."/>
        </authorList>
    </citation>
    <scope>NUCLEOTIDE SEQUENCE</scope>
    <source>
        <strain evidence="10">4be13</strain>
    </source>
</reference>
<keyword evidence="4 8" id="KW-0812">Transmembrane</keyword>